<evidence type="ECO:0000313" key="2">
    <source>
        <dbReference type="Proteomes" id="UP000274429"/>
    </source>
</evidence>
<sequence>MENLKSLLRTEGATLTRFERPLPFPVDPNFLIATVDADSAMLFKVSKKCSCKEGV</sequence>
<keyword evidence="2" id="KW-1185">Reference proteome</keyword>
<dbReference type="Proteomes" id="UP000274429">
    <property type="component" value="Unassembled WGS sequence"/>
</dbReference>
<protein>
    <submittedName>
        <fullName evidence="3">Coronin-7-like</fullName>
    </submittedName>
</protein>
<dbReference type="EMBL" id="UYWX01004025">
    <property type="protein sequence ID" value="VDM24543.1"/>
    <property type="molecule type" value="Genomic_DNA"/>
</dbReference>
<accession>A0A0R3WU31</accession>
<dbReference type="STRING" id="6205.A0A0R3WU31"/>
<name>A0A0R3WU31_HYDTA</name>
<organism evidence="3">
    <name type="scientific">Hydatigena taeniaeformis</name>
    <name type="common">Feline tapeworm</name>
    <name type="synonym">Taenia taeniaeformis</name>
    <dbReference type="NCBI Taxonomy" id="6205"/>
    <lineage>
        <taxon>Eukaryota</taxon>
        <taxon>Metazoa</taxon>
        <taxon>Spiralia</taxon>
        <taxon>Lophotrochozoa</taxon>
        <taxon>Platyhelminthes</taxon>
        <taxon>Cestoda</taxon>
        <taxon>Eucestoda</taxon>
        <taxon>Cyclophyllidea</taxon>
        <taxon>Taeniidae</taxon>
        <taxon>Hydatigera</taxon>
    </lineage>
</organism>
<dbReference type="AlphaFoldDB" id="A0A0R3WU31"/>
<evidence type="ECO:0000313" key="1">
    <source>
        <dbReference type="EMBL" id="VDM24543.1"/>
    </source>
</evidence>
<reference evidence="3" key="1">
    <citation type="submission" date="2017-02" db="UniProtKB">
        <authorList>
            <consortium name="WormBaseParasite"/>
        </authorList>
    </citation>
    <scope>IDENTIFICATION</scope>
</reference>
<evidence type="ECO:0000313" key="3">
    <source>
        <dbReference type="WBParaSite" id="TTAC_0000427101-mRNA-1"/>
    </source>
</evidence>
<reference evidence="1 2" key="2">
    <citation type="submission" date="2018-11" db="EMBL/GenBank/DDBJ databases">
        <authorList>
            <consortium name="Pathogen Informatics"/>
        </authorList>
    </citation>
    <scope>NUCLEOTIDE SEQUENCE [LARGE SCALE GENOMIC DNA]</scope>
</reference>
<dbReference type="WBParaSite" id="TTAC_0000427101-mRNA-1">
    <property type="protein sequence ID" value="TTAC_0000427101-mRNA-1"/>
    <property type="gene ID" value="TTAC_0000427101"/>
</dbReference>
<proteinExistence type="predicted"/>
<gene>
    <name evidence="1" type="ORF">TTAC_LOCUS4257</name>
</gene>